<keyword evidence="9" id="KW-0325">Glycoprotein</keyword>
<evidence type="ECO:0000256" key="14">
    <source>
        <dbReference type="SAM" id="Phobius"/>
    </source>
</evidence>
<evidence type="ECO:0000313" key="17">
    <source>
        <dbReference type="EMBL" id="CAK9186705.1"/>
    </source>
</evidence>
<evidence type="ECO:0000256" key="4">
    <source>
        <dbReference type="ARBA" id="ARBA00022729"/>
    </source>
</evidence>
<feature type="domain" description="Protein kinase" evidence="15">
    <location>
        <begin position="158"/>
        <end position="323"/>
    </location>
</feature>
<reference evidence="17 18" key="1">
    <citation type="submission" date="2024-02" db="EMBL/GenBank/DDBJ databases">
        <authorList>
            <person name="Vignale AGUSTIN F."/>
            <person name="Sosa J E."/>
            <person name="Modenutti C."/>
        </authorList>
    </citation>
    <scope>NUCLEOTIDE SEQUENCE [LARGE SCALE GENOMIC DNA]</scope>
</reference>
<dbReference type="GO" id="GO:0005524">
    <property type="term" value="F:ATP binding"/>
    <property type="evidence" value="ECO:0007669"/>
    <property type="project" value="UniProtKB-UniRule"/>
</dbReference>
<evidence type="ECO:0000259" key="15">
    <source>
        <dbReference type="PROSITE" id="PS50011"/>
    </source>
</evidence>
<keyword evidence="14" id="KW-0812">Transmembrane</keyword>
<dbReference type="Gene3D" id="3.30.200.20">
    <property type="entry name" value="Phosphorylase Kinase, domain 1"/>
    <property type="match status" value="1"/>
</dbReference>
<dbReference type="GO" id="GO:0004674">
    <property type="term" value="F:protein serine/threonine kinase activity"/>
    <property type="evidence" value="ECO:0007669"/>
    <property type="project" value="UniProtKB-KW"/>
</dbReference>
<evidence type="ECO:0000256" key="5">
    <source>
        <dbReference type="ARBA" id="ARBA00022741"/>
    </source>
</evidence>
<organism evidence="17 18">
    <name type="scientific">Ilex paraguariensis</name>
    <name type="common">yerba mate</name>
    <dbReference type="NCBI Taxonomy" id="185542"/>
    <lineage>
        <taxon>Eukaryota</taxon>
        <taxon>Viridiplantae</taxon>
        <taxon>Streptophyta</taxon>
        <taxon>Embryophyta</taxon>
        <taxon>Tracheophyta</taxon>
        <taxon>Spermatophyta</taxon>
        <taxon>Magnoliopsida</taxon>
        <taxon>eudicotyledons</taxon>
        <taxon>Gunneridae</taxon>
        <taxon>Pentapetalae</taxon>
        <taxon>asterids</taxon>
        <taxon>campanulids</taxon>
        <taxon>Aquifoliales</taxon>
        <taxon>Aquifoliaceae</taxon>
        <taxon>Ilex</taxon>
    </lineage>
</organism>
<keyword evidence="6" id="KW-0418">Kinase</keyword>
<dbReference type="SMART" id="SM00220">
    <property type="entry name" value="S_TKc"/>
    <property type="match status" value="1"/>
</dbReference>
<dbReference type="InterPro" id="IPR003609">
    <property type="entry name" value="Pan_app"/>
</dbReference>
<evidence type="ECO:0000256" key="2">
    <source>
        <dbReference type="ARBA" id="ARBA00022527"/>
    </source>
</evidence>
<comment type="caution">
    <text evidence="17">The sequence shown here is derived from an EMBL/GenBank/DDBJ whole genome shotgun (WGS) entry which is preliminary data.</text>
</comment>
<proteinExistence type="inferred from homology"/>
<dbReference type="PROSITE" id="PS50948">
    <property type="entry name" value="PAN"/>
    <property type="match status" value="1"/>
</dbReference>
<evidence type="ECO:0000256" key="7">
    <source>
        <dbReference type="ARBA" id="ARBA00022840"/>
    </source>
</evidence>
<evidence type="ECO:0000256" key="11">
    <source>
        <dbReference type="ARBA" id="ARBA00048679"/>
    </source>
</evidence>
<dbReference type="InterPro" id="IPR000719">
    <property type="entry name" value="Prot_kinase_dom"/>
</dbReference>
<accession>A0ABC8V040</accession>
<evidence type="ECO:0000256" key="8">
    <source>
        <dbReference type="ARBA" id="ARBA00023157"/>
    </source>
</evidence>
<keyword evidence="2 13" id="KW-0723">Serine/threonine-protein kinase</keyword>
<gene>
    <name evidence="17" type="ORF">ILEXP_LOCUS57199</name>
</gene>
<dbReference type="AlphaFoldDB" id="A0ABC8V040"/>
<comment type="similarity">
    <text evidence="13">Belongs to the protein kinase superfamily.</text>
</comment>
<dbReference type="InterPro" id="IPR017441">
    <property type="entry name" value="Protein_kinase_ATP_BS"/>
</dbReference>
<dbReference type="Pfam" id="PF00069">
    <property type="entry name" value="Pkinase"/>
    <property type="match status" value="1"/>
</dbReference>
<comment type="catalytic activity">
    <reaction evidence="11">
        <text>L-seryl-[protein] + ATP = O-phospho-L-seryl-[protein] + ADP + H(+)</text>
        <dbReference type="Rhea" id="RHEA:17989"/>
        <dbReference type="Rhea" id="RHEA-COMP:9863"/>
        <dbReference type="Rhea" id="RHEA-COMP:11604"/>
        <dbReference type="ChEBI" id="CHEBI:15378"/>
        <dbReference type="ChEBI" id="CHEBI:29999"/>
        <dbReference type="ChEBI" id="CHEBI:30616"/>
        <dbReference type="ChEBI" id="CHEBI:83421"/>
        <dbReference type="ChEBI" id="CHEBI:456216"/>
        <dbReference type="EC" id="2.7.11.1"/>
    </reaction>
</comment>
<dbReference type="PROSITE" id="PS00108">
    <property type="entry name" value="PROTEIN_KINASE_ST"/>
    <property type="match status" value="1"/>
</dbReference>
<keyword evidence="5 12" id="KW-0547">Nucleotide-binding</keyword>
<keyword evidence="18" id="KW-1185">Reference proteome</keyword>
<dbReference type="Proteomes" id="UP001642360">
    <property type="component" value="Unassembled WGS sequence"/>
</dbReference>
<dbReference type="Pfam" id="PF08276">
    <property type="entry name" value="PAN_2"/>
    <property type="match status" value="1"/>
</dbReference>
<comment type="catalytic activity">
    <reaction evidence="10">
        <text>L-threonyl-[protein] + ATP = O-phospho-L-threonyl-[protein] + ADP + H(+)</text>
        <dbReference type="Rhea" id="RHEA:46608"/>
        <dbReference type="Rhea" id="RHEA-COMP:11060"/>
        <dbReference type="Rhea" id="RHEA-COMP:11605"/>
        <dbReference type="ChEBI" id="CHEBI:15378"/>
        <dbReference type="ChEBI" id="CHEBI:30013"/>
        <dbReference type="ChEBI" id="CHEBI:30616"/>
        <dbReference type="ChEBI" id="CHEBI:61977"/>
        <dbReference type="ChEBI" id="CHEBI:456216"/>
        <dbReference type="EC" id="2.7.11.1"/>
    </reaction>
</comment>
<dbReference type="EMBL" id="CAUOFW020009658">
    <property type="protein sequence ID" value="CAK9186705.1"/>
    <property type="molecule type" value="Genomic_DNA"/>
</dbReference>
<evidence type="ECO:0000256" key="13">
    <source>
        <dbReference type="RuleBase" id="RU000304"/>
    </source>
</evidence>
<dbReference type="Gene3D" id="1.10.510.10">
    <property type="entry name" value="Transferase(Phosphotransferase) domain 1"/>
    <property type="match status" value="1"/>
</dbReference>
<dbReference type="PANTHER" id="PTHR27002">
    <property type="entry name" value="RECEPTOR-LIKE SERINE/THREONINE-PROTEIN KINASE SD1-8"/>
    <property type="match status" value="1"/>
</dbReference>
<evidence type="ECO:0000259" key="16">
    <source>
        <dbReference type="PROSITE" id="PS50948"/>
    </source>
</evidence>
<keyword evidence="8" id="KW-1015">Disulfide bond</keyword>
<keyword evidence="4" id="KW-0732">Signal</keyword>
<evidence type="ECO:0000256" key="12">
    <source>
        <dbReference type="PROSITE-ProRule" id="PRU10141"/>
    </source>
</evidence>
<feature type="transmembrane region" description="Helical" evidence="14">
    <location>
        <begin position="82"/>
        <end position="103"/>
    </location>
</feature>
<keyword evidence="7 12" id="KW-0067">ATP-binding</keyword>
<dbReference type="EC" id="2.7.11.1" evidence="1"/>
<feature type="binding site" evidence="12">
    <location>
        <position position="186"/>
    </location>
    <ligand>
        <name>ATP</name>
        <dbReference type="ChEBI" id="CHEBI:30616"/>
    </ligand>
</feature>
<keyword evidence="3" id="KW-0808">Transferase</keyword>
<dbReference type="InterPro" id="IPR008271">
    <property type="entry name" value="Ser/Thr_kinase_AS"/>
</dbReference>
<name>A0ABC8V040_9AQUA</name>
<dbReference type="FunFam" id="1.10.510.10:FF:001023">
    <property type="entry name" value="Os07g0541700 protein"/>
    <property type="match status" value="1"/>
</dbReference>
<dbReference type="FunFam" id="3.30.200.20:FF:000195">
    <property type="entry name" value="G-type lectin S-receptor-like serine/threonine-protein kinase"/>
    <property type="match status" value="1"/>
</dbReference>
<dbReference type="CDD" id="cd01098">
    <property type="entry name" value="PAN_AP_plant"/>
    <property type="match status" value="1"/>
</dbReference>
<dbReference type="PROSITE" id="PS00107">
    <property type="entry name" value="PROTEIN_KINASE_ATP"/>
    <property type="match status" value="1"/>
</dbReference>
<evidence type="ECO:0000313" key="18">
    <source>
        <dbReference type="Proteomes" id="UP001642360"/>
    </source>
</evidence>
<evidence type="ECO:0000256" key="10">
    <source>
        <dbReference type="ARBA" id="ARBA00047899"/>
    </source>
</evidence>
<evidence type="ECO:0000256" key="1">
    <source>
        <dbReference type="ARBA" id="ARBA00012513"/>
    </source>
</evidence>
<dbReference type="PROSITE" id="PS50011">
    <property type="entry name" value="PROTEIN_KINASE_DOM"/>
    <property type="match status" value="1"/>
</dbReference>
<keyword evidence="14" id="KW-1133">Transmembrane helix</keyword>
<feature type="domain" description="Apple" evidence="16">
    <location>
        <begin position="1"/>
        <end position="63"/>
    </location>
</feature>
<dbReference type="SUPFAM" id="SSF56112">
    <property type="entry name" value="Protein kinase-like (PK-like)"/>
    <property type="match status" value="1"/>
</dbReference>
<protein>
    <recommendedName>
        <fullName evidence="1">non-specific serine/threonine protein kinase</fullName>
        <ecNumber evidence="1">2.7.11.1</ecNumber>
    </recommendedName>
</protein>
<dbReference type="PANTHER" id="PTHR27002:SF1095">
    <property type="entry name" value="G-TYPE LECTIN S-RECEPTOR-LIKE SERINE_THREONINE-PROTEIN KINASE RKS1"/>
    <property type="match status" value="1"/>
</dbReference>
<evidence type="ECO:0000256" key="3">
    <source>
        <dbReference type="ARBA" id="ARBA00022679"/>
    </source>
</evidence>
<dbReference type="InterPro" id="IPR011009">
    <property type="entry name" value="Kinase-like_dom_sf"/>
</dbReference>
<evidence type="ECO:0000256" key="9">
    <source>
        <dbReference type="ARBA" id="ARBA00023180"/>
    </source>
</evidence>
<evidence type="ECO:0000256" key="6">
    <source>
        <dbReference type="ARBA" id="ARBA00022777"/>
    </source>
</evidence>
<sequence length="323" mass="36224">MARVDKSMGLKACEELCFRNCSCTGYTSADVNGTGRGCITWDGELIDTSLFLHGGQDLYIRVDAAELAQYSKKSKSFDHKRLVTIVASIAAMLFILPLVYWLAMKRRKGKTGRNKLPIRCTSSPFYQVPSRGNEINESGTNSDLQFFDLSTIVAATDFSLINKLGQGGFGMVYKGRLYNGQEIAVKRLSNNSRQGIEELKNEVKLIARLQHKNLVRLLGCCIQEDEKMLIYEYLPNKGMDSYIFDKARGSMVDWGKRFEIILGIVRGMMCLHQDSRLRIIHMDLKASNLLLDATMNPKKSDFGMAKIFAGDQIEANTVRVVGT</sequence>
<keyword evidence="14" id="KW-0472">Membrane</keyword>